<dbReference type="AlphaFoldDB" id="A0A397VB53"/>
<feature type="coiled-coil region" evidence="1">
    <location>
        <begin position="87"/>
        <end position="156"/>
    </location>
</feature>
<organism evidence="2 3">
    <name type="scientific">Gigaspora rosea</name>
    <dbReference type="NCBI Taxonomy" id="44941"/>
    <lineage>
        <taxon>Eukaryota</taxon>
        <taxon>Fungi</taxon>
        <taxon>Fungi incertae sedis</taxon>
        <taxon>Mucoromycota</taxon>
        <taxon>Glomeromycotina</taxon>
        <taxon>Glomeromycetes</taxon>
        <taxon>Diversisporales</taxon>
        <taxon>Gigasporaceae</taxon>
        <taxon>Gigaspora</taxon>
    </lineage>
</organism>
<protein>
    <submittedName>
        <fullName evidence="2">Uncharacterized protein</fullName>
    </submittedName>
</protein>
<gene>
    <name evidence="2" type="ORF">C2G38_2181071</name>
</gene>
<evidence type="ECO:0000256" key="1">
    <source>
        <dbReference type="SAM" id="Coils"/>
    </source>
</evidence>
<accession>A0A397VB53</accession>
<sequence length="743" mass="86792">MEVPREEPMEEEPGCIFAGFVEKYSGIGLSSCGTKEQQKWRGFKGQKTAERLKLHYNQFFVNPQFHESLVGSSGFSQENKRSRLENEDDLAIELDRTKRLLETTQQENQQMSQLIMDLNGQIEQMRQYLKDQRNKIEELKKQLQESCEDITVMRNLYEKEYESNKVLTEQWNLRFASQQKRIDAIIEIAKAERVSLLNDIDLLIQNNSRFSLENLMPRKAFQTAVAVDSIYGARHGKYISEIHLAASAIKYTWQDELSKQEEPLPEELLFLAFDNKQKGQKNYLDRGFNMVTYHIVTSFVAFNMSLENKIQHTNLPWAYDSLSRSQFDELFSIGTQMQEVINEELHSYLAVTDQEVDILNIYIPDPINVNPNSIANIEKILLHIETISGIRNGTRKWVAVTCDGVPYRYATKLKEKFPWLVLIPGQLHEEMNMLRAFVELNWEIDLKRYAICQGYRTEKQLAYFKKCADHHKSWDSICTIYRQAMAMELLWPYVKNHSTPSVEGYLAWVKEQQDSLYMIKYEQMFLYLQAIINYRKAIRTNNPILKRAARRVFSPVWSARRHPIYRLIEAADEIQLMKLHPEIRNIVEKSCVVSRSGLHEQHQGLDAIIEEVNKALKSLIPPIPQDHHWKIAARNCKKFFKARQSFIIDTFINNSILQLFRLIPITKQEAEAQKNEENMTIPEILVKIETLREQLGESTRKNYSGLKSKNKGELLEILEEMKCLLNLDNDQDCLENSGAVLQE</sequence>
<dbReference type="Proteomes" id="UP000266673">
    <property type="component" value="Unassembled WGS sequence"/>
</dbReference>
<dbReference type="OrthoDB" id="2378260at2759"/>
<comment type="caution">
    <text evidence="2">The sequence shown here is derived from an EMBL/GenBank/DDBJ whole genome shotgun (WGS) entry which is preliminary data.</text>
</comment>
<reference evidence="2 3" key="1">
    <citation type="submission" date="2018-06" db="EMBL/GenBank/DDBJ databases">
        <title>Comparative genomics reveals the genomic features of Rhizophagus irregularis, R. cerebriforme, R. diaphanum and Gigaspora rosea, and their symbiotic lifestyle signature.</title>
        <authorList>
            <person name="Morin E."/>
            <person name="San Clemente H."/>
            <person name="Chen E.C.H."/>
            <person name="De La Providencia I."/>
            <person name="Hainaut M."/>
            <person name="Kuo A."/>
            <person name="Kohler A."/>
            <person name="Murat C."/>
            <person name="Tang N."/>
            <person name="Roy S."/>
            <person name="Loubradou J."/>
            <person name="Henrissat B."/>
            <person name="Grigoriev I.V."/>
            <person name="Corradi N."/>
            <person name="Roux C."/>
            <person name="Martin F.M."/>
        </authorList>
    </citation>
    <scope>NUCLEOTIDE SEQUENCE [LARGE SCALE GENOMIC DNA]</scope>
    <source>
        <strain evidence="2 3">DAOM 194757</strain>
    </source>
</reference>
<dbReference type="EMBL" id="QKWP01000457">
    <property type="protein sequence ID" value="RIB19714.1"/>
    <property type="molecule type" value="Genomic_DNA"/>
</dbReference>
<proteinExistence type="predicted"/>
<keyword evidence="1" id="KW-0175">Coiled coil</keyword>
<name>A0A397VB53_9GLOM</name>
<keyword evidence="3" id="KW-1185">Reference proteome</keyword>
<evidence type="ECO:0000313" key="2">
    <source>
        <dbReference type="EMBL" id="RIB19714.1"/>
    </source>
</evidence>
<evidence type="ECO:0000313" key="3">
    <source>
        <dbReference type="Proteomes" id="UP000266673"/>
    </source>
</evidence>